<dbReference type="AlphaFoldDB" id="A0A2M6P2K6"/>
<comment type="caution">
    <text evidence="1">The sequence shown here is derived from an EMBL/GenBank/DDBJ whole genome shotgun (WGS) entry which is preliminary data.</text>
</comment>
<protein>
    <submittedName>
        <fullName evidence="1">Uncharacterized protein</fullName>
    </submittedName>
</protein>
<evidence type="ECO:0000313" key="2">
    <source>
        <dbReference type="Proteomes" id="UP000228528"/>
    </source>
</evidence>
<evidence type="ECO:0000313" key="1">
    <source>
        <dbReference type="EMBL" id="PIR77779.1"/>
    </source>
</evidence>
<reference evidence="2" key="1">
    <citation type="submission" date="2017-09" db="EMBL/GenBank/DDBJ databases">
        <title>Depth-based differentiation of microbial function through sediment-hosted aquifers and enrichment of novel symbionts in the deep terrestrial subsurface.</title>
        <authorList>
            <person name="Probst A.J."/>
            <person name="Ladd B."/>
            <person name="Jarett J.K."/>
            <person name="Geller-Mcgrath D.E."/>
            <person name="Sieber C.M.K."/>
            <person name="Emerson J.B."/>
            <person name="Anantharaman K."/>
            <person name="Thomas B.C."/>
            <person name="Malmstrom R."/>
            <person name="Stieglmeier M."/>
            <person name="Klingl A."/>
            <person name="Woyke T."/>
            <person name="Ryan C.M."/>
            <person name="Banfield J.F."/>
        </authorList>
    </citation>
    <scope>NUCLEOTIDE SEQUENCE [LARGE SCALE GENOMIC DNA]</scope>
</reference>
<gene>
    <name evidence="1" type="ORF">COU30_00600</name>
</gene>
<sequence length="309" mass="35142">MFVGGVLIFFVSLKNILYTIQLLLNLSSSHMTTSRLPEFRTASFFDSFHSLNTPDHPASWQEEAFQSGWKNKPDFFDTLHRFSFGTMSIGDTVVNMTVLGTEDLAHQSWKQCVTQEVIQDIDGTLQHIAKQCASIHALREISFCMSQPINPENKQPANGYAPVSISQDHETGQSFETPSGVIILFPHVVDAVHAHEPYRGVIPELSHIQGIVTHEWVHQFMAAEGTSFCDEWLSFVPGWEYIQGKYVYTAEESLPTPYCSHNPVDDFVECMTIYLWQPELLEVNHPERFFFCKEFVSFLQESAGVEEHA</sequence>
<accession>A0A2M6P2K6</accession>
<dbReference type="EMBL" id="PFBW01000029">
    <property type="protein sequence ID" value="PIR77779.1"/>
    <property type="molecule type" value="Genomic_DNA"/>
</dbReference>
<proteinExistence type="predicted"/>
<organism evidence="1 2">
    <name type="scientific">Candidatus Magasanikbacteria bacterium CG10_big_fil_rev_8_21_14_0_10_38_6</name>
    <dbReference type="NCBI Taxonomy" id="1974647"/>
    <lineage>
        <taxon>Bacteria</taxon>
        <taxon>Candidatus Magasanikiibacteriota</taxon>
    </lineage>
</organism>
<dbReference type="Proteomes" id="UP000228528">
    <property type="component" value="Unassembled WGS sequence"/>
</dbReference>
<name>A0A2M6P2K6_9BACT</name>